<dbReference type="RefSeq" id="WP_183551146.1">
    <property type="nucleotide sequence ID" value="NZ_JACHBX010000001.1"/>
</dbReference>
<name>A0A7W9U6Q1_9BURK</name>
<comment type="caution">
    <text evidence="1">The sequence shown here is derived from an EMBL/GenBank/DDBJ whole genome shotgun (WGS) entry which is preliminary data.</text>
</comment>
<dbReference type="Proteomes" id="UP000540787">
    <property type="component" value="Unassembled WGS sequence"/>
</dbReference>
<reference evidence="1 2" key="1">
    <citation type="submission" date="2020-08" db="EMBL/GenBank/DDBJ databases">
        <title>The Agave Microbiome: Exploring the role of microbial communities in plant adaptations to desert environments.</title>
        <authorList>
            <person name="Partida-Martinez L.P."/>
        </authorList>
    </citation>
    <scope>NUCLEOTIDE SEQUENCE [LARGE SCALE GENOMIC DNA]</scope>
    <source>
        <strain evidence="1 2">AT3.2</strain>
    </source>
</reference>
<dbReference type="AlphaFoldDB" id="A0A7W9U6Q1"/>
<evidence type="ECO:0000313" key="1">
    <source>
        <dbReference type="EMBL" id="MBB6132641.1"/>
    </source>
</evidence>
<dbReference type="NCBIfam" id="NF040697">
    <property type="entry name" value="VPA1267_fam"/>
    <property type="match status" value="1"/>
</dbReference>
<organism evidence="1 2">
    <name type="scientific">Massilia aurea</name>
    <dbReference type="NCBI Taxonomy" id="373040"/>
    <lineage>
        <taxon>Bacteria</taxon>
        <taxon>Pseudomonadati</taxon>
        <taxon>Pseudomonadota</taxon>
        <taxon>Betaproteobacteria</taxon>
        <taxon>Burkholderiales</taxon>
        <taxon>Oxalobacteraceae</taxon>
        <taxon>Telluria group</taxon>
        <taxon>Massilia</taxon>
    </lineage>
</organism>
<evidence type="ECO:0000313" key="2">
    <source>
        <dbReference type="Proteomes" id="UP000540787"/>
    </source>
</evidence>
<accession>A0A7W9U6Q1</accession>
<keyword evidence="2" id="KW-1185">Reference proteome</keyword>
<sequence length="146" mass="16347">MANGQQLAQQNFMVFATWSRSCTDEDFKQIVYRGNLSRKVIAAQCGFGLSALNQNPSIKKALSELETNLRYRGILPAIALRQVARGSIPPLMAQASDAGPLLGTKHARRLEQENASLKFENAELKRELDRFTIIREVLAETGRFPR</sequence>
<proteinExistence type="predicted"/>
<dbReference type="EMBL" id="JACHBX010000001">
    <property type="protein sequence ID" value="MBB6132641.1"/>
    <property type="molecule type" value="Genomic_DNA"/>
</dbReference>
<protein>
    <submittedName>
        <fullName evidence="1">Uncharacterized protein</fullName>
    </submittedName>
</protein>
<gene>
    <name evidence="1" type="ORF">HD842_000752</name>
</gene>
<dbReference type="InterPro" id="IPR049841">
    <property type="entry name" value="VPA1267-like"/>
</dbReference>